<keyword evidence="2" id="KW-1185">Reference proteome</keyword>
<organism evidence="1 2">
    <name type="scientific">Monoraphidium neglectum</name>
    <dbReference type="NCBI Taxonomy" id="145388"/>
    <lineage>
        <taxon>Eukaryota</taxon>
        <taxon>Viridiplantae</taxon>
        <taxon>Chlorophyta</taxon>
        <taxon>core chlorophytes</taxon>
        <taxon>Chlorophyceae</taxon>
        <taxon>CS clade</taxon>
        <taxon>Sphaeropleales</taxon>
        <taxon>Selenastraceae</taxon>
        <taxon>Monoraphidium</taxon>
    </lineage>
</organism>
<protein>
    <recommendedName>
        <fullName evidence="3">Arginine deiminase</fullName>
    </recommendedName>
</protein>
<dbReference type="Gene3D" id="3.75.10.10">
    <property type="entry name" value="L-arginine/glycine Amidinotransferase, Chain A"/>
    <property type="match status" value="1"/>
</dbReference>
<dbReference type="PANTHER" id="PTHR47271:SF2">
    <property type="entry name" value="ARGININE DEIMINASE"/>
    <property type="match status" value="1"/>
</dbReference>
<dbReference type="AlphaFoldDB" id="A0A0D2KV57"/>
<evidence type="ECO:0008006" key="3">
    <source>
        <dbReference type="Google" id="ProtNLM"/>
    </source>
</evidence>
<dbReference type="RefSeq" id="XP_013898273.1">
    <property type="nucleotide sequence ID" value="XM_014042819.1"/>
</dbReference>
<dbReference type="GeneID" id="25741588"/>
<dbReference type="EMBL" id="KK101905">
    <property type="protein sequence ID" value="KIY99253.1"/>
    <property type="molecule type" value="Genomic_DNA"/>
</dbReference>
<evidence type="ECO:0000313" key="1">
    <source>
        <dbReference type="EMBL" id="KIY99253.1"/>
    </source>
</evidence>
<dbReference type="GO" id="GO:0016990">
    <property type="term" value="F:arginine deiminase activity"/>
    <property type="evidence" value="ECO:0007669"/>
    <property type="project" value="TreeGrafter"/>
</dbReference>
<accession>A0A0D2KV57</accession>
<dbReference type="KEGG" id="mng:MNEG_8713"/>
<evidence type="ECO:0000313" key="2">
    <source>
        <dbReference type="Proteomes" id="UP000054498"/>
    </source>
</evidence>
<dbReference type="SUPFAM" id="SSF55909">
    <property type="entry name" value="Pentein"/>
    <property type="match status" value="1"/>
</dbReference>
<sequence>MAGEGYSIIPISGEHQLAYGCNVLNLGGSRIISVHAASARQIVKHPGFKGDVRVIDFSSITSMYGSVHCASQVVQRIPKRFAQRK</sequence>
<dbReference type="PANTHER" id="PTHR47271">
    <property type="entry name" value="ARGININE DEIMINASE"/>
    <property type="match status" value="1"/>
</dbReference>
<dbReference type="STRING" id="145388.A0A0D2KV57"/>
<dbReference type="OrthoDB" id="5590314at2759"/>
<name>A0A0D2KV57_9CHLO</name>
<proteinExistence type="predicted"/>
<dbReference type="Pfam" id="PF02274">
    <property type="entry name" value="ADI"/>
    <property type="match status" value="1"/>
</dbReference>
<dbReference type="Proteomes" id="UP000054498">
    <property type="component" value="Unassembled WGS sequence"/>
</dbReference>
<dbReference type="GO" id="GO:0019546">
    <property type="term" value="P:L-arginine deiminase pathway"/>
    <property type="evidence" value="ECO:0007669"/>
    <property type="project" value="TreeGrafter"/>
</dbReference>
<gene>
    <name evidence="1" type="ORF">MNEG_8713</name>
</gene>
<reference evidence="1 2" key="1">
    <citation type="journal article" date="2013" name="BMC Genomics">
        <title>Reconstruction of the lipid metabolism for the microalga Monoraphidium neglectum from its genome sequence reveals characteristics suitable for biofuel production.</title>
        <authorList>
            <person name="Bogen C."/>
            <person name="Al-Dilaimi A."/>
            <person name="Albersmeier A."/>
            <person name="Wichmann J."/>
            <person name="Grundmann M."/>
            <person name="Rupp O."/>
            <person name="Lauersen K.J."/>
            <person name="Blifernez-Klassen O."/>
            <person name="Kalinowski J."/>
            <person name="Goesmann A."/>
            <person name="Mussgnug J.H."/>
            <person name="Kruse O."/>
        </authorList>
    </citation>
    <scope>NUCLEOTIDE SEQUENCE [LARGE SCALE GENOMIC DNA]</scope>
    <source>
        <strain evidence="1 2">SAG 48.87</strain>
    </source>
</reference>